<comment type="caution">
    <text evidence="3">The sequence shown here is derived from an EMBL/GenBank/DDBJ whole genome shotgun (WGS) entry which is preliminary data.</text>
</comment>
<accession>A0AAV5M6U0</accession>
<sequence length="263" mass="29832">MHDFHRVHGHLELGDHCAEQIEQLDPSHLSELSKAGPEPMKASDLAEIKKKKLSSHNLLRIKGMFREYRAGDRSHLESDKIYALLRCLKEQMKEFGYIPETRFVLHHIDQEGKEEAFLGHSERLAVVHGLMTTAARSPIRVTKNLRFCGDCNTSMKIILKIVDRQLIMRDAKRFHHFQDGLCSCKDYWILCGNENLLHAKVQDDGEKAGVPEELPVVQKGKHGGKDEGIVGEGEEGDMVDARIGLVRSRLSNYIQNHIVEGIV</sequence>
<proteinExistence type="inferred from homology"/>
<evidence type="ECO:0000256" key="1">
    <source>
        <dbReference type="ARBA" id="ARBA00006643"/>
    </source>
</evidence>
<dbReference type="InterPro" id="IPR032867">
    <property type="entry name" value="DYW_dom"/>
</dbReference>
<protein>
    <recommendedName>
        <fullName evidence="2">DYW domain-containing protein</fullName>
    </recommendedName>
</protein>
<dbReference type="GO" id="GO:0008270">
    <property type="term" value="F:zinc ion binding"/>
    <property type="evidence" value="ECO:0007669"/>
    <property type="project" value="InterPro"/>
</dbReference>
<dbReference type="EMBL" id="BPVZ01000178">
    <property type="protein sequence ID" value="GKV44232.1"/>
    <property type="molecule type" value="Genomic_DNA"/>
</dbReference>
<reference evidence="3 4" key="1">
    <citation type="journal article" date="2021" name="Commun. Biol.">
        <title>The genome of Shorea leprosula (Dipterocarpaceae) highlights the ecological relevance of drought in aseasonal tropical rainforests.</title>
        <authorList>
            <person name="Ng K.K.S."/>
            <person name="Kobayashi M.J."/>
            <person name="Fawcett J.A."/>
            <person name="Hatakeyama M."/>
            <person name="Paape T."/>
            <person name="Ng C.H."/>
            <person name="Ang C.C."/>
            <person name="Tnah L.H."/>
            <person name="Lee C.T."/>
            <person name="Nishiyama T."/>
            <person name="Sese J."/>
            <person name="O'Brien M.J."/>
            <person name="Copetti D."/>
            <person name="Mohd Noor M.I."/>
            <person name="Ong R.C."/>
            <person name="Putra M."/>
            <person name="Sireger I.Z."/>
            <person name="Indrioko S."/>
            <person name="Kosugi Y."/>
            <person name="Izuno A."/>
            <person name="Isagi Y."/>
            <person name="Lee S.L."/>
            <person name="Shimizu K.K."/>
        </authorList>
    </citation>
    <scope>NUCLEOTIDE SEQUENCE [LARGE SCALE GENOMIC DNA]</scope>
    <source>
        <strain evidence="3">214</strain>
    </source>
</reference>
<comment type="similarity">
    <text evidence="1">Belongs to the PPR family. PCMP-H subfamily.</text>
</comment>
<dbReference type="AlphaFoldDB" id="A0AAV5M6U0"/>
<evidence type="ECO:0000313" key="4">
    <source>
        <dbReference type="Proteomes" id="UP001054252"/>
    </source>
</evidence>
<evidence type="ECO:0000259" key="2">
    <source>
        <dbReference type="Pfam" id="PF14432"/>
    </source>
</evidence>
<name>A0AAV5M6U0_9ROSI</name>
<keyword evidence="4" id="KW-1185">Reference proteome</keyword>
<dbReference type="Pfam" id="PF14432">
    <property type="entry name" value="DYW_deaminase"/>
    <property type="match status" value="1"/>
</dbReference>
<feature type="domain" description="DYW" evidence="2">
    <location>
        <begin position="96"/>
        <end position="188"/>
    </location>
</feature>
<evidence type="ECO:0000313" key="3">
    <source>
        <dbReference type="EMBL" id="GKV44232.1"/>
    </source>
</evidence>
<gene>
    <name evidence="3" type="ORF">SLEP1_g51430</name>
</gene>
<dbReference type="Proteomes" id="UP001054252">
    <property type="component" value="Unassembled WGS sequence"/>
</dbReference>
<organism evidence="3 4">
    <name type="scientific">Rubroshorea leprosula</name>
    <dbReference type="NCBI Taxonomy" id="152421"/>
    <lineage>
        <taxon>Eukaryota</taxon>
        <taxon>Viridiplantae</taxon>
        <taxon>Streptophyta</taxon>
        <taxon>Embryophyta</taxon>
        <taxon>Tracheophyta</taxon>
        <taxon>Spermatophyta</taxon>
        <taxon>Magnoliopsida</taxon>
        <taxon>eudicotyledons</taxon>
        <taxon>Gunneridae</taxon>
        <taxon>Pentapetalae</taxon>
        <taxon>rosids</taxon>
        <taxon>malvids</taxon>
        <taxon>Malvales</taxon>
        <taxon>Dipterocarpaceae</taxon>
        <taxon>Rubroshorea</taxon>
    </lineage>
</organism>